<keyword evidence="8" id="KW-0472">Membrane</keyword>
<feature type="binding site" evidence="11">
    <location>
        <position position="77"/>
    </location>
    <ligand>
        <name>Mg(2+)</name>
        <dbReference type="ChEBI" id="CHEBI:18420"/>
    </ligand>
</feature>
<keyword evidence="5" id="KW-0999">Mitochondrion inner membrane</keyword>
<keyword evidence="6" id="KW-0249">Electron transport</keyword>
<feature type="domain" description="Ubiquinol-cytochrome C reductase hinge" evidence="13">
    <location>
        <begin position="263"/>
        <end position="330"/>
    </location>
</feature>
<proteinExistence type="inferred from homology"/>
<dbReference type="STRING" id="321614.Q0UPH1"/>
<keyword evidence="11" id="KW-0460">Magnesium</keyword>
<feature type="compositionally biased region" description="Polar residues" evidence="12">
    <location>
        <begin position="8"/>
        <end position="25"/>
    </location>
</feature>
<evidence type="ECO:0000256" key="1">
    <source>
        <dbReference type="ARBA" id="ARBA00004137"/>
    </source>
</evidence>
<comment type="similarity">
    <text evidence="2">Belongs to the UQCRH/QCR6 family.</text>
</comment>
<dbReference type="GO" id="GO:0046872">
    <property type="term" value="F:metal ion binding"/>
    <property type="evidence" value="ECO:0007669"/>
    <property type="project" value="UniProtKB-KW"/>
</dbReference>
<feature type="region of interest" description="Disordered" evidence="12">
    <location>
        <begin position="1"/>
        <end position="31"/>
    </location>
</feature>
<feature type="region of interest" description="Disordered" evidence="12">
    <location>
        <begin position="192"/>
        <end position="284"/>
    </location>
</feature>
<dbReference type="Gene3D" id="3.50.30.40">
    <property type="entry name" value="Ribonuclease E inhibitor RraA/RraA-like"/>
    <property type="match status" value="1"/>
</dbReference>
<dbReference type="RefSeq" id="XP_001796717.1">
    <property type="nucleotide sequence ID" value="XM_001796665.1"/>
</dbReference>
<evidence type="ECO:0000256" key="5">
    <source>
        <dbReference type="ARBA" id="ARBA00022792"/>
    </source>
</evidence>
<evidence type="ECO:0000256" key="6">
    <source>
        <dbReference type="ARBA" id="ARBA00022982"/>
    </source>
</evidence>
<dbReference type="GO" id="GO:0008948">
    <property type="term" value="F:oxaloacetate decarboxylase activity"/>
    <property type="evidence" value="ECO:0000318"/>
    <property type="project" value="GO_Central"/>
</dbReference>
<dbReference type="GeneID" id="5973596"/>
<name>Q0UPH1_PHANO</name>
<dbReference type="VEuPathDB" id="FungiDB:JI435_304560"/>
<dbReference type="Pfam" id="PF03737">
    <property type="entry name" value="RraA-like"/>
    <property type="match status" value="1"/>
</dbReference>
<dbReference type="Gene3D" id="1.10.287.20">
    <property type="entry name" value="Ubiquinol-cytochrome C reductase hinge domain"/>
    <property type="match status" value="1"/>
</dbReference>
<gene>
    <name evidence="14" type="ORF">SNOG_06343</name>
</gene>
<evidence type="ECO:0000256" key="12">
    <source>
        <dbReference type="SAM" id="MobiDB-lite"/>
    </source>
</evidence>
<evidence type="ECO:0000256" key="9">
    <source>
        <dbReference type="ARBA" id="ARBA00044155"/>
    </source>
</evidence>
<evidence type="ECO:0000256" key="11">
    <source>
        <dbReference type="PIRSR" id="PIRSR605493-1"/>
    </source>
</evidence>
<dbReference type="GO" id="GO:0005743">
    <property type="term" value="C:mitochondrial inner membrane"/>
    <property type="evidence" value="ECO:0007669"/>
    <property type="project" value="UniProtKB-SubCell"/>
</dbReference>
<reference evidence="15" key="1">
    <citation type="journal article" date="2007" name="Plant Cell">
        <title>Dothideomycete-plant interactions illuminated by genome sequencing and EST analysis of the wheat pathogen Stagonospora nodorum.</title>
        <authorList>
            <person name="Hane J.K."/>
            <person name="Lowe R.G."/>
            <person name="Solomon P.S."/>
            <person name="Tan K.C."/>
            <person name="Schoch C.L."/>
            <person name="Spatafora J.W."/>
            <person name="Crous P.W."/>
            <person name="Kodira C."/>
            <person name="Birren B.W."/>
            <person name="Galagan J.E."/>
            <person name="Torriani S.F."/>
            <person name="McDonald B.A."/>
            <person name="Oliver R.P."/>
        </authorList>
    </citation>
    <scope>NUCLEOTIDE SEQUENCE [LARGE SCALE GENOMIC DNA]</scope>
    <source>
        <strain evidence="15">SN15 / ATCC MYA-4574 / FGSC 10173</strain>
    </source>
</reference>
<sequence length="330" mass="35439">MVPKATKSFPNPASSSQDTPESNLPDSRPWSDWTERDTIAVISQPVGQSCAVVGGIMAARAKYMGAQGLVVDGRVRDVVALNETQLPIWSKGTSIIGAGAETKFHARNVAVKIGETTVEAGDIIMIDPFENGVVAVPQGKVDELLAILPDMVEADEKVIKDVEAGVSVQEAFKTHPTMGITDFFTDVWETFSHPSPDAEVQGGSSTKSPASGTDEESSAEAEVNKQDAKKGGDSGEQGHKPSGKGSDDDDEPEEEEEEEETPDPKETLEKECAESKECHPAKHHYDECVERVTGQIENDGKASEDCVEEFFHLAHCATQCAAPKLFAQLK</sequence>
<evidence type="ECO:0000256" key="3">
    <source>
        <dbReference type="ARBA" id="ARBA00022448"/>
    </source>
</evidence>
<dbReference type="Proteomes" id="UP000001055">
    <property type="component" value="Unassembled WGS sequence"/>
</dbReference>
<feature type="compositionally biased region" description="Basic and acidic residues" evidence="12">
    <location>
        <begin position="262"/>
        <end position="284"/>
    </location>
</feature>
<comment type="subcellular location">
    <subcellularLocation>
        <location evidence="1">Mitochondrion inner membrane</location>
        <topology evidence="1">Peripheral membrane protein</topology>
        <orientation evidence="1">Intermembrane side</orientation>
    </subcellularLocation>
</comment>
<dbReference type="VEuPathDB" id="FungiDB:JI435_063430"/>
<dbReference type="AlphaFoldDB" id="Q0UPH1"/>
<accession>Q0UPH1</accession>
<dbReference type="SUPFAM" id="SSF89562">
    <property type="entry name" value="RraA-like"/>
    <property type="match status" value="1"/>
</dbReference>
<protein>
    <recommendedName>
        <fullName evidence="9">Cytochrome b-c1 complex subunit 6, mitochondrial</fullName>
    </recommendedName>
    <alternativeName>
        <fullName evidence="10">Complex III subunit 6</fullName>
    </alternativeName>
</protein>
<dbReference type="GO" id="GO:0047443">
    <property type="term" value="F:4-hydroxy-4-methyl-2-oxoglutarate aldolase activity"/>
    <property type="evidence" value="ECO:0000318"/>
    <property type="project" value="GO_Central"/>
</dbReference>
<keyword evidence="4" id="KW-0679">Respiratory chain</keyword>
<evidence type="ECO:0000256" key="8">
    <source>
        <dbReference type="ARBA" id="ARBA00023136"/>
    </source>
</evidence>
<feature type="compositionally biased region" description="Basic and acidic residues" evidence="12">
    <location>
        <begin position="222"/>
        <end position="239"/>
    </location>
</feature>
<keyword evidence="3" id="KW-0813">Transport</keyword>
<dbReference type="KEGG" id="pno:SNOG_06343"/>
<dbReference type="InterPro" id="IPR036811">
    <property type="entry name" value="Ubol_cytC_Rdtase_hinge_dom_sf"/>
</dbReference>
<evidence type="ECO:0000313" key="15">
    <source>
        <dbReference type="Proteomes" id="UP000001055"/>
    </source>
</evidence>
<dbReference type="InterPro" id="IPR005493">
    <property type="entry name" value="RraA/RraA-like"/>
</dbReference>
<feature type="compositionally biased region" description="Acidic residues" evidence="12">
    <location>
        <begin position="247"/>
        <end position="261"/>
    </location>
</feature>
<comment type="cofactor">
    <cofactor evidence="11">
        <name>Mg(2+)</name>
        <dbReference type="ChEBI" id="CHEBI:18420"/>
    </cofactor>
</comment>
<dbReference type="EMBL" id="CH445333">
    <property type="protein sequence ID" value="EAT86174.2"/>
    <property type="molecule type" value="Genomic_DNA"/>
</dbReference>
<evidence type="ECO:0000256" key="10">
    <source>
        <dbReference type="ARBA" id="ARBA00044246"/>
    </source>
</evidence>
<dbReference type="InterPro" id="IPR023184">
    <property type="entry name" value="Ubol_cytC_Rdtase_hinge_dom"/>
</dbReference>
<dbReference type="Pfam" id="PF02320">
    <property type="entry name" value="UCR_hinge"/>
    <property type="match status" value="1"/>
</dbReference>
<organism evidence="14 15">
    <name type="scientific">Phaeosphaeria nodorum (strain SN15 / ATCC MYA-4574 / FGSC 10173)</name>
    <name type="common">Glume blotch fungus</name>
    <name type="synonym">Parastagonospora nodorum</name>
    <dbReference type="NCBI Taxonomy" id="321614"/>
    <lineage>
        <taxon>Eukaryota</taxon>
        <taxon>Fungi</taxon>
        <taxon>Dikarya</taxon>
        <taxon>Ascomycota</taxon>
        <taxon>Pezizomycotina</taxon>
        <taxon>Dothideomycetes</taxon>
        <taxon>Pleosporomycetidae</taxon>
        <taxon>Pleosporales</taxon>
        <taxon>Pleosporineae</taxon>
        <taxon>Phaeosphaeriaceae</taxon>
        <taxon>Parastagonospora</taxon>
    </lineage>
</organism>
<dbReference type="InterPro" id="IPR036704">
    <property type="entry name" value="RraA/RraA-like_sf"/>
</dbReference>
<evidence type="ECO:0000256" key="7">
    <source>
        <dbReference type="ARBA" id="ARBA00023128"/>
    </source>
</evidence>
<feature type="binding site" evidence="11">
    <location>
        <begin position="54"/>
        <end position="57"/>
    </location>
    <ligand>
        <name>substrate</name>
    </ligand>
</feature>
<dbReference type="PANTHER" id="PTHR33254:SF4">
    <property type="entry name" value="4-HYDROXY-4-METHYL-2-OXOGLUTARATE ALDOLASE 3-RELATED"/>
    <property type="match status" value="1"/>
</dbReference>
<evidence type="ECO:0000256" key="4">
    <source>
        <dbReference type="ARBA" id="ARBA00022660"/>
    </source>
</evidence>
<evidence type="ECO:0000313" key="14">
    <source>
        <dbReference type="EMBL" id="EAT86174.2"/>
    </source>
</evidence>
<feature type="binding site" evidence="11">
    <location>
        <position position="76"/>
    </location>
    <ligand>
        <name>substrate</name>
    </ligand>
</feature>
<dbReference type="PANTHER" id="PTHR33254">
    <property type="entry name" value="4-HYDROXY-4-METHYL-2-OXOGLUTARATE ALDOLASE 3-RELATED"/>
    <property type="match status" value="1"/>
</dbReference>
<dbReference type="HOGENOM" id="CLU_829405_0_0_1"/>
<keyword evidence="7" id="KW-0496">Mitochondrion</keyword>
<feature type="compositionally biased region" description="Polar residues" evidence="12">
    <location>
        <begin position="202"/>
        <end position="211"/>
    </location>
</feature>
<dbReference type="InParanoid" id="Q0UPH1"/>
<dbReference type="SUPFAM" id="SSF81531">
    <property type="entry name" value="Non-heme 11 kDa protein of cytochrome bc1 complex (Ubiquinol-cytochrome c reductase)"/>
    <property type="match status" value="1"/>
</dbReference>
<keyword evidence="11" id="KW-0479">Metal-binding</keyword>
<evidence type="ECO:0000259" key="13">
    <source>
        <dbReference type="Pfam" id="PF02320"/>
    </source>
</evidence>
<dbReference type="FunFam" id="1.10.287.20:FF:000003">
    <property type="entry name" value="Cytochrome b-c1 complex subunit 6"/>
    <property type="match status" value="1"/>
</dbReference>
<evidence type="ECO:0000256" key="2">
    <source>
        <dbReference type="ARBA" id="ARBA00006498"/>
    </source>
</evidence>
<dbReference type="eggNOG" id="KOG4763">
    <property type="taxonomic scope" value="Eukaryota"/>
</dbReference>